<feature type="transmembrane region" description="Helical" evidence="1">
    <location>
        <begin position="129"/>
        <end position="147"/>
    </location>
</feature>
<keyword evidence="1" id="KW-0472">Membrane</keyword>
<evidence type="ECO:0000256" key="1">
    <source>
        <dbReference type="SAM" id="Phobius"/>
    </source>
</evidence>
<feature type="transmembrane region" description="Helical" evidence="1">
    <location>
        <begin position="14"/>
        <end position="36"/>
    </location>
</feature>
<name>A0A1R1EJD1_9BACL</name>
<proteinExistence type="predicted"/>
<keyword evidence="3" id="KW-1185">Reference proteome</keyword>
<dbReference type="STRING" id="297318.BK138_23805"/>
<dbReference type="AlphaFoldDB" id="A0A1R1EJD1"/>
<accession>A0A1R1EJD1</accession>
<gene>
    <name evidence="2" type="ORF">BK138_23805</name>
</gene>
<reference evidence="2 3" key="1">
    <citation type="submission" date="2016-11" db="EMBL/GenBank/DDBJ databases">
        <title>Paenibacillus species isolates.</title>
        <authorList>
            <person name="Beno S.M."/>
        </authorList>
    </citation>
    <scope>NUCLEOTIDE SEQUENCE [LARGE SCALE GENOMIC DNA]</scope>
    <source>
        <strain evidence="2 3">FSL R5-0378</strain>
    </source>
</reference>
<keyword evidence="1" id="KW-1133">Transmembrane helix</keyword>
<organism evidence="2 3">
    <name type="scientific">Paenibacillus rhizosphaerae</name>
    <dbReference type="NCBI Taxonomy" id="297318"/>
    <lineage>
        <taxon>Bacteria</taxon>
        <taxon>Bacillati</taxon>
        <taxon>Bacillota</taxon>
        <taxon>Bacilli</taxon>
        <taxon>Bacillales</taxon>
        <taxon>Paenibacillaceae</taxon>
        <taxon>Paenibacillus</taxon>
    </lineage>
</organism>
<sequence>MAIFSEEECHLKRVLPLFLGFILLLPLSIASASWAYPFVVYSGHIYQVTTQAVQPEDVGQKIGKVTKYSDREGTYRGNFSNMYPKGTGYYAIEGRSRQEAIAVRTGEDTYILAIQQGAYSGGPEMRTIWWLYTGIGIVAVACFAWAAKVMQKRRA</sequence>
<dbReference type="Proteomes" id="UP000187172">
    <property type="component" value="Unassembled WGS sequence"/>
</dbReference>
<comment type="caution">
    <text evidence="2">The sequence shown here is derived from an EMBL/GenBank/DDBJ whole genome shotgun (WGS) entry which is preliminary data.</text>
</comment>
<dbReference type="EMBL" id="MRTP01000008">
    <property type="protein sequence ID" value="OMF51869.1"/>
    <property type="molecule type" value="Genomic_DNA"/>
</dbReference>
<protein>
    <submittedName>
        <fullName evidence="2">Uncharacterized protein</fullName>
    </submittedName>
</protein>
<evidence type="ECO:0000313" key="2">
    <source>
        <dbReference type="EMBL" id="OMF51869.1"/>
    </source>
</evidence>
<keyword evidence="1" id="KW-0812">Transmembrane</keyword>
<evidence type="ECO:0000313" key="3">
    <source>
        <dbReference type="Proteomes" id="UP000187172"/>
    </source>
</evidence>